<feature type="compositionally biased region" description="Basic and acidic residues" evidence="5">
    <location>
        <begin position="250"/>
        <end position="261"/>
    </location>
</feature>
<keyword evidence="9" id="KW-1185">Reference proteome</keyword>
<evidence type="ECO:0000313" key="7">
    <source>
        <dbReference type="EMBL" id="GFS58272.1"/>
    </source>
</evidence>
<gene>
    <name evidence="8" type="primary">NCL1_48098</name>
    <name evidence="7" type="ORF">TNIN_197511</name>
    <name evidence="8" type="ORF">TNIN_345151</name>
</gene>
<evidence type="ECO:0000256" key="2">
    <source>
        <dbReference type="ARBA" id="ARBA00022771"/>
    </source>
</evidence>
<proteinExistence type="predicted"/>
<accession>A0A8X7CMK1</accession>
<dbReference type="PANTHER" id="PTHR45969">
    <property type="entry name" value="RING ZINC FINGER PROTEIN-RELATED"/>
    <property type="match status" value="1"/>
</dbReference>
<dbReference type="Pfam" id="PF13639">
    <property type="entry name" value="zf-RING_2"/>
    <property type="match status" value="1"/>
</dbReference>
<feature type="domain" description="RING-type" evidence="6">
    <location>
        <begin position="560"/>
        <end position="598"/>
    </location>
</feature>
<dbReference type="GO" id="GO:0061630">
    <property type="term" value="F:ubiquitin protein ligase activity"/>
    <property type="evidence" value="ECO:0007669"/>
    <property type="project" value="TreeGrafter"/>
</dbReference>
<dbReference type="PANTHER" id="PTHR45969:SF81">
    <property type="entry name" value="OS08G0157400 PROTEIN"/>
    <property type="match status" value="1"/>
</dbReference>
<dbReference type="AlphaFoldDB" id="A0A8X7CMK1"/>
<evidence type="ECO:0000256" key="4">
    <source>
        <dbReference type="PROSITE-ProRule" id="PRU00175"/>
    </source>
</evidence>
<keyword evidence="1" id="KW-0479">Metal-binding</keyword>
<organism evidence="8 9">
    <name type="scientific">Trichonephila inaurata madagascariensis</name>
    <dbReference type="NCBI Taxonomy" id="2747483"/>
    <lineage>
        <taxon>Eukaryota</taxon>
        <taxon>Metazoa</taxon>
        <taxon>Ecdysozoa</taxon>
        <taxon>Arthropoda</taxon>
        <taxon>Chelicerata</taxon>
        <taxon>Arachnida</taxon>
        <taxon>Araneae</taxon>
        <taxon>Araneomorphae</taxon>
        <taxon>Entelegynae</taxon>
        <taxon>Araneoidea</taxon>
        <taxon>Nephilidae</taxon>
        <taxon>Trichonephila</taxon>
        <taxon>Trichonephila inaurata</taxon>
    </lineage>
</organism>
<dbReference type="EMBL" id="BMAV01027327">
    <property type="protein sequence ID" value="GFS58272.1"/>
    <property type="molecule type" value="Genomic_DNA"/>
</dbReference>
<dbReference type="Proteomes" id="UP000886998">
    <property type="component" value="Unassembled WGS sequence"/>
</dbReference>
<evidence type="ECO:0000313" key="8">
    <source>
        <dbReference type="EMBL" id="GFY71225.1"/>
    </source>
</evidence>
<evidence type="ECO:0000256" key="3">
    <source>
        <dbReference type="ARBA" id="ARBA00022833"/>
    </source>
</evidence>
<evidence type="ECO:0000256" key="1">
    <source>
        <dbReference type="ARBA" id="ARBA00022723"/>
    </source>
</evidence>
<dbReference type="InterPro" id="IPR013083">
    <property type="entry name" value="Znf_RING/FYVE/PHD"/>
</dbReference>
<sequence length="606" mass="68904">MWFKILLPHQHYSLSAMVEKDGKLYFRLVDVGALLGRSKVYEFAKRFENLVIQGKDVLPAHKRYQVMTQRSKLVTPDVVFIILIAELSSLATSFATSLNGGFALVVNSGNLFVESYKTSPVLHVQDSPIPNSVLVRKGIQNFIQKVQDIRRIQHGSSLWMVYEAFLKAGADIRPSAELAERLALPERIPTLPAQRLAEPERFPTLPAEPERMPTLPDQRLAETERMPTLPAKPERILPAEPERMPSPPADPERISTAEPERMPTPPAERPPLERVDPSVFVNEIEVTSSLITCCDKGTQTISPYLHVKRLDLDKSLLEQQQQQANKRLCPTIKQEHLENPVQQIGSKNIVLLVPGNHPLMKLGNNGFIIQPTNSNGPMKSHFLFLSTIKAGAQKPVTSFFLRDMEDELAFTLNLSLYEEADLGDYITFMMKFRTILNSLKPYEVIQLETVYAMNIIDLLVQVLPDHEPHDVPWFECFSYFEPADLHSDYMEREAAIRKGAFIQALWTEYAKPKFYGLVYKAWRRHGAQTLTTWTLLAQAVLDGCFRKKWPDSVFQVPDACTICLGTMHWPEKTPCGHVFHIRCLLRHLGERNTCPLCRAPNPLRTP</sequence>
<protein>
    <recommendedName>
        <fullName evidence="6">RING-type domain-containing protein</fullName>
    </recommendedName>
</protein>
<dbReference type="PROSITE" id="PS50089">
    <property type="entry name" value="ZF_RING_2"/>
    <property type="match status" value="1"/>
</dbReference>
<dbReference type="InterPro" id="IPR001841">
    <property type="entry name" value="Znf_RING"/>
</dbReference>
<dbReference type="Gene3D" id="3.30.40.10">
    <property type="entry name" value="Zinc/RING finger domain, C3HC4 (zinc finger)"/>
    <property type="match status" value="1"/>
</dbReference>
<dbReference type="OrthoDB" id="1714475at2759"/>
<keyword evidence="2 4" id="KW-0863">Zinc-finger</keyword>
<dbReference type="GO" id="GO:0016567">
    <property type="term" value="P:protein ubiquitination"/>
    <property type="evidence" value="ECO:0007669"/>
    <property type="project" value="TreeGrafter"/>
</dbReference>
<evidence type="ECO:0000256" key="5">
    <source>
        <dbReference type="SAM" id="MobiDB-lite"/>
    </source>
</evidence>
<keyword evidence="3" id="KW-0862">Zinc</keyword>
<reference evidence="8" key="1">
    <citation type="submission" date="2020-08" db="EMBL/GenBank/DDBJ databases">
        <title>Multicomponent nature underlies the extraordinary mechanical properties of spider dragline silk.</title>
        <authorList>
            <person name="Kono N."/>
            <person name="Nakamura H."/>
            <person name="Mori M."/>
            <person name="Yoshida Y."/>
            <person name="Ohtoshi R."/>
            <person name="Malay A.D."/>
            <person name="Moran D.A.P."/>
            <person name="Tomita M."/>
            <person name="Numata K."/>
            <person name="Arakawa K."/>
        </authorList>
    </citation>
    <scope>NUCLEOTIDE SEQUENCE</scope>
</reference>
<comment type="caution">
    <text evidence="8">The sequence shown here is derived from an EMBL/GenBank/DDBJ whole genome shotgun (WGS) entry which is preliminary data.</text>
</comment>
<name>A0A8X7CMK1_9ARAC</name>
<dbReference type="SMART" id="SM00184">
    <property type="entry name" value="RING"/>
    <property type="match status" value="1"/>
</dbReference>
<dbReference type="GO" id="GO:0008270">
    <property type="term" value="F:zinc ion binding"/>
    <property type="evidence" value="ECO:0007669"/>
    <property type="project" value="UniProtKB-KW"/>
</dbReference>
<feature type="region of interest" description="Disordered" evidence="5">
    <location>
        <begin position="193"/>
        <end position="273"/>
    </location>
</feature>
<evidence type="ECO:0000313" key="9">
    <source>
        <dbReference type="Proteomes" id="UP000886998"/>
    </source>
</evidence>
<dbReference type="EMBL" id="BMAV01018678">
    <property type="protein sequence ID" value="GFY71225.1"/>
    <property type="molecule type" value="Genomic_DNA"/>
</dbReference>
<evidence type="ECO:0000259" key="6">
    <source>
        <dbReference type="PROSITE" id="PS50089"/>
    </source>
</evidence>
<feature type="compositionally biased region" description="Basic and acidic residues" evidence="5">
    <location>
        <begin position="232"/>
        <end position="243"/>
    </location>
</feature>
<dbReference type="SUPFAM" id="SSF57850">
    <property type="entry name" value="RING/U-box"/>
    <property type="match status" value="1"/>
</dbReference>